<keyword evidence="1" id="KW-1133">Transmembrane helix</keyword>
<sequence>MGSMGRVVMLTLCLRMKNVWSKWVAAVTGPRSICEMTVLRVCRSGLVAVFLVCVTAAVALAATVLAAPGYACACGAAIAPGDAQATMNHEVALVHWDGTTETIVVQLAVDATTDNLALVVPTPMPATVAPGDKAAFLELDALTTPEIRHQHRWNLDLGFRAGGPEEGVRAAHPPEVINQVHLGPLEATTLAGGDLPGLQAWLANNGYALRPAVAAALDPYVREGWAFVAMRLTSTVPIVGGLNPVRMTFRSSQLVYPMRLSAAALDPQHVVVFTLTDHRQVRTDADSAIQATEVQFAGNIANHVHDPLLRELVGNHGSYLTKTQVDVYETSRISSDFTFADAPNDDAYRPVIVVYDNVAIPLVVILFAGFAVAVMAAAVVLFVVLRRRRTRLGAGGVPG</sequence>
<organism evidence="2 3">
    <name type="scientific">Mycobacterium shottsii</name>
    <dbReference type="NCBI Taxonomy" id="133549"/>
    <lineage>
        <taxon>Bacteria</taxon>
        <taxon>Bacillati</taxon>
        <taxon>Actinomycetota</taxon>
        <taxon>Actinomycetes</taxon>
        <taxon>Mycobacteriales</taxon>
        <taxon>Mycobacteriaceae</taxon>
        <taxon>Mycobacterium</taxon>
        <taxon>Mycobacterium ulcerans group</taxon>
    </lineage>
</organism>
<evidence type="ECO:0000313" key="3">
    <source>
        <dbReference type="Proteomes" id="UP000467164"/>
    </source>
</evidence>
<keyword evidence="1" id="KW-0812">Transmembrane</keyword>
<dbReference type="EMBL" id="AP022572">
    <property type="protein sequence ID" value="BBX55633.1"/>
    <property type="molecule type" value="Genomic_DNA"/>
</dbReference>
<proteinExistence type="predicted"/>
<evidence type="ECO:0000313" key="2">
    <source>
        <dbReference type="EMBL" id="BBX55633.1"/>
    </source>
</evidence>
<name>A0A7I7L8R8_9MYCO</name>
<accession>A0A7I7L8R8</accession>
<reference evidence="2 3" key="1">
    <citation type="journal article" date="2019" name="Emerg. Microbes Infect.">
        <title>Comprehensive subspecies identification of 175 nontuberculous mycobacteria species based on 7547 genomic profiles.</title>
        <authorList>
            <person name="Matsumoto Y."/>
            <person name="Kinjo T."/>
            <person name="Motooka D."/>
            <person name="Nabeya D."/>
            <person name="Jung N."/>
            <person name="Uechi K."/>
            <person name="Horii T."/>
            <person name="Iida T."/>
            <person name="Fujita J."/>
            <person name="Nakamura S."/>
        </authorList>
    </citation>
    <scope>NUCLEOTIDE SEQUENCE [LARGE SCALE GENOMIC DNA]</scope>
    <source>
        <strain evidence="2 3">JCM 12657</strain>
    </source>
</reference>
<dbReference type="Pfam" id="PF10092">
    <property type="entry name" value="DUF2330"/>
    <property type="match status" value="1"/>
</dbReference>
<dbReference type="InterPro" id="IPR019283">
    <property type="entry name" value="DUF2330"/>
</dbReference>
<feature type="transmembrane region" description="Helical" evidence="1">
    <location>
        <begin position="358"/>
        <end position="385"/>
    </location>
</feature>
<dbReference type="Proteomes" id="UP000467164">
    <property type="component" value="Chromosome"/>
</dbReference>
<gene>
    <name evidence="2" type="ORF">MSHO_09780</name>
</gene>
<evidence type="ECO:0008006" key="4">
    <source>
        <dbReference type="Google" id="ProtNLM"/>
    </source>
</evidence>
<keyword evidence="3" id="KW-1185">Reference proteome</keyword>
<dbReference type="KEGG" id="msho:MSHO_09780"/>
<keyword evidence="1" id="KW-0472">Membrane</keyword>
<evidence type="ECO:0000256" key="1">
    <source>
        <dbReference type="SAM" id="Phobius"/>
    </source>
</evidence>
<protein>
    <recommendedName>
        <fullName evidence="4">DUF2330 domain-containing protein</fullName>
    </recommendedName>
</protein>
<dbReference type="AlphaFoldDB" id="A0A7I7L8R8"/>